<comment type="caution">
    <text evidence="1">The sequence shown here is derived from an EMBL/GenBank/DDBJ whole genome shotgun (WGS) entry which is preliminary data.</text>
</comment>
<reference evidence="1" key="1">
    <citation type="submission" date="2021-06" db="EMBL/GenBank/DDBJ databases">
        <authorList>
            <person name="Kallberg Y."/>
            <person name="Tangrot J."/>
            <person name="Rosling A."/>
        </authorList>
    </citation>
    <scope>NUCLEOTIDE SEQUENCE</scope>
    <source>
        <strain evidence="1">CL356</strain>
    </source>
</reference>
<protein>
    <submittedName>
        <fullName evidence="1">3017_t:CDS:1</fullName>
    </submittedName>
</protein>
<keyword evidence="2" id="KW-1185">Reference proteome</keyword>
<gene>
    <name evidence="1" type="ORF">ACOLOM_LOCUS3799</name>
</gene>
<evidence type="ECO:0000313" key="1">
    <source>
        <dbReference type="EMBL" id="CAG8524356.1"/>
    </source>
</evidence>
<evidence type="ECO:0000313" key="2">
    <source>
        <dbReference type="Proteomes" id="UP000789525"/>
    </source>
</evidence>
<name>A0ACA9LDI9_9GLOM</name>
<sequence length="927" mass="104345">MLSPLEESINACPPESPILSNLQMINRNAHRLLKLVNTLLQFSRIESDRFEAQFRETDIVKYTMELASSFESMAESLKLEYVIQISKASQSRSYEGTGIGLALVKELVLRHDGEISVHSEVNKGTTFRVSLPTGWAHLPEKQVYFEDNEHEINSMEKCLFNGRDLYLEESHQWIQNDPDSEPDLTNDDNADDAIDLDCLDTFKNSVSESKKADIQNIIFPSLYDDVSNAHKFIYHILVVDDNTDMRNYLYGLLQKEFKVYSACDGRDALKILRKLQKLPDLILSDVMMPNMNGLELLKTLRSNPVTQLIPMIFLSAKADEDASVEGLEQGADDYLIKPFSIKDLIVRIKANIKLSHLRQQLLLQQKQQSETRELLFSISDKIRSGLNIEKTLSMAIEEICRILSCERIFLIKIDSTNSGEGRIVAFSASDPNEQNLAGRSVPYSFNNEKDIQKLFLKYNITDTGSEAVGKLQDVLMNNNEYIVMENSYSRAVGRHASIIAMPIKTNSSAWGWIVVNRAPNRTWLDSEKVFIQQISNQIGLAITHAILMEEKLKKEAQMEAAKAANEAKGQILANTSHELRTPLGAIIGLLSAFENTPLTKDQKEMVQIMTRASDVVLSVINNILDVANLEAQKITLINRNFDLLQIPIGMDNYSMHDITFDEALFNKDPITRLQQVLINLLSNSIKFTKTGEIVLRVLMASSDESMIKDSTKKNTIYVELIDTGVGIDPKFMKYIWESFSQADATITRPQDGTGLGLSICKHLVSMNGGKLGVTSELGKGSRFWFTWIVELLPVNQSNLVFPLNARSKRVLVIDPIHVARNTLAKLIGSHVKQVDAFGTVEESIASAKMWKEQHDEIYDLPIMSGYDASRVIRAMKSPVSQIPIIALTASAIQGSREKCLESGMNDFLTKPLKIPQLKETLNKWLED</sequence>
<accession>A0ACA9LDI9</accession>
<dbReference type="Proteomes" id="UP000789525">
    <property type="component" value="Unassembled WGS sequence"/>
</dbReference>
<organism evidence="1 2">
    <name type="scientific">Acaulospora colombiana</name>
    <dbReference type="NCBI Taxonomy" id="27376"/>
    <lineage>
        <taxon>Eukaryota</taxon>
        <taxon>Fungi</taxon>
        <taxon>Fungi incertae sedis</taxon>
        <taxon>Mucoromycota</taxon>
        <taxon>Glomeromycotina</taxon>
        <taxon>Glomeromycetes</taxon>
        <taxon>Diversisporales</taxon>
        <taxon>Acaulosporaceae</taxon>
        <taxon>Acaulospora</taxon>
    </lineage>
</organism>
<dbReference type="EMBL" id="CAJVPT010005815">
    <property type="protein sequence ID" value="CAG8524356.1"/>
    <property type="molecule type" value="Genomic_DNA"/>
</dbReference>
<proteinExistence type="predicted"/>
<feature type="non-terminal residue" evidence="1">
    <location>
        <position position="927"/>
    </location>
</feature>